<accession>A0A414ASP5</accession>
<dbReference type="EMBL" id="QRZM01000008">
    <property type="protein sequence ID" value="RGV74137.1"/>
    <property type="molecule type" value="Genomic_DNA"/>
</dbReference>
<evidence type="ECO:0000256" key="2">
    <source>
        <dbReference type="ARBA" id="ARBA00022643"/>
    </source>
</evidence>
<comment type="caution">
    <text evidence="5">The sequence shown here is derived from an EMBL/GenBank/DDBJ whole genome shotgun (WGS) entry which is preliminary data.</text>
</comment>
<dbReference type="InterPro" id="IPR051796">
    <property type="entry name" value="ISF_SsuE-like"/>
</dbReference>
<dbReference type="RefSeq" id="WP_002569395.1">
    <property type="nucleotide sequence ID" value="NZ_BAABXO010000001.1"/>
</dbReference>
<evidence type="ECO:0000256" key="1">
    <source>
        <dbReference type="ARBA" id="ARBA00022630"/>
    </source>
</evidence>
<protein>
    <submittedName>
        <fullName evidence="5">Flavodoxin family protein</fullName>
    </submittedName>
</protein>
<dbReference type="KEGG" id="cbol:CGC65_10670"/>
<sequence>MAKILGISGSPRNKSTEYALGEALKSIESRDGIETSMITLRGKKIAPCNGCGYCKKNKTWCCLKDDFEPLLKEFMEADAYLFGSPVYAYGPTPQLSAFFSRMRPLFHVYPELMRDKIGSAFAVGGTRNGGEEATITAMHNMMMARGINIVCNEVYGYAGGYIWSKDQGQEGVDADEIGMGGLLKLANKLADMALIREYGKKALEEREAAVNERD</sequence>
<evidence type="ECO:0000259" key="3">
    <source>
        <dbReference type="Pfam" id="PF03358"/>
    </source>
</evidence>
<dbReference type="InterPro" id="IPR029039">
    <property type="entry name" value="Flavoprotein-like_sf"/>
</dbReference>
<dbReference type="PANTHER" id="PTHR43278">
    <property type="entry name" value="NAD(P)H-DEPENDENT FMN-CONTAINING OXIDOREDUCTASE YWQN-RELATED"/>
    <property type="match status" value="1"/>
</dbReference>
<dbReference type="PANTHER" id="PTHR43278:SF1">
    <property type="entry name" value="IRON-SULFUR FLAVOPROTEIN MJ1083"/>
    <property type="match status" value="1"/>
</dbReference>
<evidence type="ECO:0000313" key="4">
    <source>
        <dbReference type="EMBL" id="RGV74137.1"/>
    </source>
</evidence>
<dbReference type="SUPFAM" id="SSF52218">
    <property type="entry name" value="Flavoproteins"/>
    <property type="match status" value="1"/>
</dbReference>
<organism evidence="5 6">
    <name type="scientific">Enterocloster bolteae</name>
    <dbReference type="NCBI Taxonomy" id="208479"/>
    <lineage>
        <taxon>Bacteria</taxon>
        <taxon>Bacillati</taxon>
        <taxon>Bacillota</taxon>
        <taxon>Clostridia</taxon>
        <taxon>Lachnospirales</taxon>
        <taxon>Lachnospiraceae</taxon>
        <taxon>Enterocloster</taxon>
    </lineage>
</organism>
<dbReference type="InterPro" id="IPR005025">
    <property type="entry name" value="FMN_Rdtase-like_dom"/>
</dbReference>
<keyword evidence="1" id="KW-0285">Flavoprotein</keyword>
<dbReference type="Proteomes" id="UP000283975">
    <property type="component" value="Unassembled WGS sequence"/>
</dbReference>
<dbReference type="GO" id="GO:0016491">
    <property type="term" value="F:oxidoreductase activity"/>
    <property type="evidence" value="ECO:0007669"/>
    <property type="project" value="InterPro"/>
</dbReference>
<evidence type="ECO:0000313" key="6">
    <source>
        <dbReference type="Proteomes" id="UP000283975"/>
    </source>
</evidence>
<proteinExistence type="predicted"/>
<gene>
    <name evidence="5" type="ORF">DW839_19060</name>
    <name evidence="4" type="ORF">DWW02_19300</name>
</gene>
<feature type="domain" description="NADPH-dependent FMN reductase-like" evidence="3">
    <location>
        <begin position="3"/>
        <end position="151"/>
    </location>
</feature>
<evidence type="ECO:0000313" key="7">
    <source>
        <dbReference type="Proteomes" id="UP000284543"/>
    </source>
</evidence>
<dbReference type="AlphaFoldDB" id="A0A414ASP5"/>
<keyword evidence="2" id="KW-0288">FMN</keyword>
<dbReference type="GeneID" id="23111538"/>
<dbReference type="Pfam" id="PF03358">
    <property type="entry name" value="FMN_red"/>
    <property type="match status" value="1"/>
</dbReference>
<name>A0A414ASP5_9FIRM</name>
<dbReference type="Proteomes" id="UP000284543">
    <property type="component" value="Unassembled WGS sequence"/>
</dbReference>
<dbReference type="Gene3D" id="3.40.50.360">
    <property type="match status" value="1"/>
</dbReference>
<dbReference type="EMBL" id="QSHZ01000021">
    <property type="protein sequence ID" value="RHC54526.1"/>
    <property type="molecule type" value="Genomic_DNA"/>
</dbReference>
<reference evidence="6 7" key="1">
    <citation type="submission" date="2018-08" db="EMBL/GenBank/DDBJ databases">
        <title>A genome reference for cultivated species of the human gut microbiota.</title>
        <authorList>
            <person name="Zou Y."/>
            <person name="Xue W."/>
            <person name="Luo G."/>
        </authorList>
    </citation>
    <scope>NUCLEOTIDE SEQUENCE [LARGE SCALE GENOMIC DNA]</scope>
    <source>
        <strain evidence="4 7">AF14-18</strain>
        <strain evidence="5 6">AM35-14</strain>
    </source>
</reference>
<evidence type="ECO:0000313" key="5">
    <source>
        <dbReference type="EMBL" id="RHC54526.1"/>
    </source>
</evidence>